<gene>
    <name evidence="3" type="ORF">PoB_006001400</name>
</gene>
<organism evidence="3 4">
    <name type="scientific">Plakobranchus ocellatus</name>
    <dbReference type="NCBI Taxonomy" id="259542"/>
    <lineage>
        <taxon>Eukaryota</taxon>
        <taxon>Metazoa</taxon>
        <taxon>Spiralia</taxon>
        <taxon>Lophotrochozoa</taxon>
        <taxon>Mollusca</taxon>
        <taxon>Gastropoda</taxon>
        <taxon>Heterobranchia</taxon>
        <taxon>Euthyneura</taxon>
        <taxon>Panpulmonata</taxon>
        <taxon>Sacoglossa</taxon>
        <taxon>Placobranchoidea</taxon>
        <taxon>Plakobranchidae</taxon>
        <taxon>Plakobranchus</taxon>
    </lineage>
</organism>
<feature type="domain" description="SCP" evidence="2">
    <location>
        <begin position="82"/>
        <end position="226"/>
    </location>
</feature>
<dbReference type="InterPro" id="IPR014044">
    <property type="entry name" value="CAP_dom"/>
</dbReference>
<sequence>MARIEGICLMTVILWTVAYAQDGSGQSASTDPFSLNSDIGSGEGEIYTQEISTCTPEFAAEVDHTMCLVDDDRVISYGVTEEEKKIIVDYHNEVRRNVQPPATDLTKLIWDDNLAAVAQKLTMQCKIEHDKNRNIPSYGEFIGQNLAAGQLNWKGAMEGWFNEVKLYLYGEDADQYLGPGRWKEIGHYTQMVNNRTHRIGCGFAQCSETRYGFYYACNYATGQSSTRYPYTLGDQCSACPSSCKNGLCECNGKLCLNQGKLDLDTCTCICPYLYQGEDCSILRCPEKDPFYCTRSIVPRDCVTYINVPHLCPYMCGVCSELSSPMEMISGSATKTKTTTTTTTTPSPYFVSPHNCTYTGLRATAEECKTYGDHGSDSTLCESKKGQLRCADCQHFYNVKFDYCPVMCGICDAPCEGKICANGGTLDTENCSCTCRGPFQGETCNKLVCPKKDPWGCRFFSKNECQIYANVPYDCPYFCGICS</sequence>
<feature type="chain" id="PRO_5043954861" evidence="1">
    <location>
        <begin position="21"/>
        <end position="482"/>
    </location>
</feature>
<dbReference type="PRINTS" id="PR00838">
    <property type="entry name" value="V5ALLERGEN"/>
</dbReference>
<name>A0AAV4CNR7_9GAST</name>
<dbReference type="EMBL" id="BLXT01006781">
    <property type="protein sequence ID" value="GFO33509.1"/>
    <property type="molecule type" value="Genomic_DNA"/>
</dbReference>
<dbReference type="SUPFAM" id="SSF55797">
    <property type="entry name" value="PR-1-like"/>
    <property type="match status" value="1"/>
</dbReference>
<evidence type="ECO:0000256" key="1">
    <source>
        <dbReference type="SAM" id="SignalP"/>
    </source>
</evidence>
<reference evidence="3 4" key="1">
    <citation type="journal article" date="2021" name="Elife">
        <title>Chloroplast acquisition without the gene transfer in kleptoplastic sea slugs, Plakobranchus ocellatus.</title>
        <authorList>
            <person name="Maeda T."/>
            <person name="Takahashi S."/>
            <person name="Yoshida T."/>
            <person name="Shimamura S."/>
            <person name="Takaki Y."/>
            <person name="Nagai Y."/>
            <person name="Toyoda A."/>
            <person name="Suzuki Y."/>
            <person name="Arimoto A."/>
            <person name="Ishii H."/>
            <person name="Satoh N."/>
            <person name="Nishiyama T."/>
            <person name="Hasebe M."/>
            <person name="Maruyama T."/>
            <person name="Minagawa J."/>
            <person name="Obokata J."/>
            <person name="Shigenobu S."/>
        </authorList>
    </citation>
    <scope>NUCLEOTIDE SEQUENCE [LARGE SCALE GENOMIC DNA]</scope>
</reference>
<dbReference type="PRINTS" id="PR00837">
    <property type="entry name" value="V5TPXLIKE"/>
</dbReference>
<accession>A0AAV4CNR7</accession>
<evidence type="ECO:0000313" key="3">
    <source>
        <dbReference type="EMBL" id="GFO33509.1"/>
    </source>
</evidence>
<dbReference type="InterPro" id="IPR001283">
    <property type="entry name" value="CRISP-related"/>
</dbReference>
<dbReference type="InterPro" id="IPR035940">
    <property type="entry name" value="CAP_sf"/>
</dbReference>
<evidence type="ECO:0000259" key="2">
    <source>
        <dbReference type="SMART" id="SM00198"/>
    </source>
</evidence>
<keyword evidence="4" id="KW-1185">Reference proteome</keyword>
<comment type="caution">
    <text evidence="3">The sequence shown here is derived from an EMBL/GenBank/DDBJ whole genome shotgun (WGS) entry which is preliminary data.</text>
</comment>
<dbReference type="InterPro" id="IPR002413">
    <property type="entry name" value="V5_allergen-like"/>
</dbReference>
<dbReference type="SMART" id="SM00198">
    <property type="entry name" value="SCP"/>
    <property type="match status" value="1"/>
</dbReference>
<feature type="signal peptide" evidence="1">
    <location>
        <begin position="1"/>
        <end position="20"/>
    </location>
</feature>
<dbReference type="PANTHER" id="PTHR10334">
    <property type="entry name" value="CYSTEINE-RICH SECRETORY PROTEIN-RELATED"/>
    <property type="match status" value="1"/>
</dbReference>
<dbReference type="Gene3D" id="3.40.33.10">
    <property type="entry name" value="CAP"/>
    <property type="match status" value="1"/>
</dbReference>
<keyword evidence="1" id="KW-0732">Signal</keyword>
<dbReference type="Pfam" id="PF00188">
    <property type="entry name" value="CAP"/>
    <property type="match status" value="1"/>
</dbReference>
<dbReference type="CDD" id="cd05380">
    <property type="entry name" value="CAP_euk"/>
    <property type="match status" value="1"/>
</dbReference>
<evidence type="ECO:0000313" key="4">
    <source>
        <dbReference type="Proteomes" id="UP000735302"/>
    </source>
</evidence>
<proteinExistence type="predicted"/>
<protein>
    <submittedName>
        <fullName evidence="3">Cysteine-rich venom protein</fullName>
    </submittedName>
</protein>
<dbReference type="Proteomes" id="UP000735302">
    <property type="component" value="Unassembled WGS sequence"/>
</dbReference>
<dbReference type="AlphaFoldDB" id="A0AAV4CNR7"/>